<comment type="similarity">
    <text evidence="1">Belongs to the XseB family.</text>
</comment>
<dbReference type="EMBL" id="UAUF01000010">
    <property type="protein sequence ID" value="SPZ05308.1"/>
    <property type="molecule type" value="Genomic_DNA"/>
</dbReference>
<sequence length="71" mass="7889">MSSDVRATYEENAAFIKATVERLERGEVSIDELESIAAQMSQSFQFCQDRLAKTRQVVAETMKQAAPASDC</sequence>
<proteinExistence type="inferred from homology"/>
<dbReference type="Pfam" id="PF02609">
    <property type="entry name" value="Exonuc_VII_S"/>
    <property type="match status" value="1"/>
</dbReference>
<evidence type="ECO:0000313" key="7">
    <source>
        <dbReference type="Proteomes" id="UP000250443"/>
    </source>
</evidence>
<gene>
    <name evidence="6" type="primary">xseB_3</name>
    <name evidence="6" type="ORF">NCTC11842_01728</name>
</gene>
<evidence type="ECO:0000256" key="4">
    <source>
        <dbReference type="ARBA" id="ARBA00022801"/>
    </source>
</evidence>
<accession>A0A2X2CCQ4</accession>
<evidence type="ECO:0000256" key="3">
    <source>
        <dbReference type="ARBA" id="ARBA00022722"/>
    </source>
</evidence>
<dbReference type="GO" id="GO:0008855">
    <property type="term" value="F:exodeoxyribonuclease VII activity"/>
    <property type="evidence" value="ECO:0007669"/>
    <property type="project" value="UniProtKB-EC"/>
</dbReference>
<evidence type="ECO:0000256" key="1">
    <source>
        <dbReference type="ARBA" id="ARBA00009998"/>
    </source>
</evidence>
<dbReference type="InterPro" id="IPR037004">
    <property type="entry name" value="Exonuc_VII_ssu_sf"/>
</dbReference>
<dbReference type="InterPro" id="IPR003761">
    <property type="entry name" value="Exonuc_VII_S"/>
</dbReference>
<dbReference type="Proteomes" id="UP000250443">
    <property type="component" value="Unassembled WGS sequence"/>
</dbReference>
<dbReference type="EC" id="3.1.11.6" evidence="6"/>
<dbReference type="SUPFAM" id="SSF116842">
    <property type="entry name" value="XseB-like"/>
    <property type="match status" value="1"/>
</dbReference>
<evidence type="ECO:0000256" key="5">
    <source>
        <dbReference type="ARBA" id="ARBA00022839"/>
    </source>
</evidence>
<dbReference type="RefSeq" id="WP_112297737.1">
    <property type="nucleotide sequence ID" value="NZ_DALZQD010000025.1"/>
</dbReference>
<protein>
    <submittedName>
        <fullName evidence="6">Putative exodeoxyribonuclease VII small subunit</fullName>
        <ecNumber evidence="6">3.1.11.6</ecNumber>
    </submittedName>
</protein>
<dbReference type="AlphaFoldDB" id="A0A2X2CCQ4"/>
<evidence type="ECO:0000256" key="2">
    <source>
        <dbReference type="ARBA" id="ARBA00022490"/>
    </source>
</evidence>
<name>A0A2X2CCQ4_PSELU</name>
<evidence type="ECO:0000313" key="6">
    <source>
        <dbReference type="EMBL" id="SPZ05308.1"/>
    </source>
</evidence>
<dbReference type="GO" id="GO:0006308">
    <property type="term" value="P:DNA catabolic process"/>
    <property type="evidence" value="ECO:0007669"/>
    <property type="project" value="InterPro"/>
</dbReference>
<dbReference type="Gene3D" id="1.10.287.1040">
    <property type="entry name" value="Exonuclease VII, small subunit"/>
    <property type="match status" value="1"/>
</dbReference>
<organism evidence="6 7">
    <name type="scientific">Pseudomonas luteola</name>
    <dbReference type="NCBI Taxonomy" id="47886"/>
    <lineage>
        <taxon>Bacteria</taxon>
        <taxon>Pseudomonadati</taxon>
        <taxon>Pseudomonadota</taxon>
        <taxon>Gammaproteobacteria</taxon>
        <taxon>Pseudomonadales</taxon>
        <taxon>Pseudomonadaceae</taxon>
        <taxon>Pseudomonas</taxon>
    </lineage>
</organism>
<keyword evidence="3" id="KW-0540">Nuclease</keyword>
<keyword evidence="2" id="KW-0963">Cytoplasm</keyword>
<keyword evidence="5" id="KW-0269">Exonuclease</keyword>
<reference evidence="6 7" key="1">
    <citation type="submission" date="2018-06" db="EMBL/GenBank/DDBJ databases">
        <authorList>
            <consortium name="Pathogen Informatics"/>
            <person name="Doyle S."/>
        </authorList>
    </citation>
    <scope>NUCLEOTIDE SEQUENCE [LARGE SCALE GENOMIC DNA]</scope>
    <source>
        <strain evidence="6 7">NCTC11842</strain>
    </source>
</reference>
<keyword evidence="4 6" id="KW-0378">Hydrolase</keyword>
<dbReference type="GO" id="GO:0009318">
    <property type="term" value="C:exodeoxyribonuclease VII complex"/>
    <property type="evidence" value="ECO:0007669"/>
    <property type="project" value="InterPro"/>
</dbReference>